<accession>A0A0L1IZ71</accession>
<keyword evidence="3" id="KW-1185">Reference proteome</keyword>
<dbReference type="RefSeq" id="XP_015405633.1">
    <property type="nucleotide sequence ID" value="XM_015552017.1"/>
</dbReference>
<gene>
    <name evidence="2" type="ORF">ANOM_006761</name>
</gene>
<keyword evidence="1" id="KW-0472">Membrane</keyword>
<evidence type="ECO:0000313" key="2">
    <source>
        <dbReference type="EMBL" id="KNG84710.1"/>
    </source>
</evidence>
<evidence type="ECO:0000256" key="1">
    <source>
        <dbReference type="SAM" id="Phobius"/>
    </source>
</evidence>
<dbReference type="AlphaFoldDB" id="A0A0L1IZ71"/>
<organism evidence="2 3">
    <name type="scientific">Aspergillus nomiae NRRL (strain ATCC 15546 / NRRL 13137 / CBS 260.88 / M93)</name>
    <dbReference type="NCBI Taxonomy" id="1509407"/>
    <lineage>
        <taxon>Eukaryota</taxon>
        <taxon>Fungi</taxon>
        <taxon>Dikarya</taxon>
        <taxon>Ascomycota</taxon>
        <taxon>Pezizomycotina</taxon>
        <taxon>Eurotiomycetes</taxon>
        <taxon>Eurotiomycetidae</taxon>
        <taxon>Eurotiales</taxon>
        <taxon>Aspergillaceae</taxon>
        <taxon>Aspergillus</taxon>
        <taxon>Aspergillus subgen. Circumdati</taxon>
    </lineage>
</organism>
<dbReference type="OrthoDB" id="4497835at2759"/>
<keyword evidence="1" id="KW-0812">Transmembrane</keyword>
<keyword evidence="1" id="KW-1133">Transmembrane helix</keyword>
<dbReference type="EMBL" id="JNOM01000192">
    <property type="protein sequence ID" value="KNG84710.1"/>
    <property type="molecule type" value="Genomic_DNA"/>
</dbReference>
<proteinExistence type="predicted"/>
<reference evidence="2 3" key="1">
    <citation type="submission" date="2014-06" db="EMBL/GenBank/DDBJ databases">
        <title>The Genome of the Aflatoxigenic Filamentous Fungus Aspergillus nomius.</title>
        <authorList>
            <person name="Moore M.G."/>
            <person name="Shannon B.M."/>
            <person name="Brian M.M."/>
        </authorList>
    </citation>
    <scope>NUCLEOTIDE SEQUENCE [LARGE SCALE GENOMIC DNA]</scope>
    <source>
        <strain evidence="2 3">NRRL 13137</strain>
    </source>
</reference>
<dbReference type="GeneID" id="26808565"/>
<protein>
    <submittedName>
        <fullName evidence="2">Uncharacterized protein</fullName>
    </submittedName>
</protein>
<feature type="transmembrane region" description="Helical" evidence="1">
    <location>
        <begin position="33"/>
        <end position="54"/>
    </location>
</feature>
<comment type="caution">
    <text evidence="2">The sequence shown here is derived from an EMBL/GenBank/DDBJ whole genome shotgun (WGS) entry which is preliminary data.</text>
</comment>
<name>A0A0L1IZ71_ASPN3</name>
<dbReference type="Proteomes" id="UP000037505">
    <property type="component" value="Unassembled WGS sequence"/>
</dbReference>
<evidence type="ECO:0000313" key="3">
    <source>
        <dbReference type="Proteomes" id="UP000037505"/>
    </source>
</evidence>
<sequence>MPPMASSLWIRECQDDNSAACEKPVSNFTKTGVPGIIVGVLFLIAVGVCCYFLYRNKKRDAIEAKAAQKWNDNDL</sequence>